<dbReference type="InterPro" id="IPR015943">
    <property type="entry name" value="WD40/YVTN_repeat-like_dom_sf"/>
</dbReference>
<dbReference type="AlphaFoldDB" id="A0AAF0EYB9"/>
<feature type="region of interest" description="Disordered" evidence="6">
    <location>
        <begin position="442"/>
        <end position="465"/>
    </location>
</feature>
<feature type="compositionally biased region" description="Low complexity" evidence="6">
    <location>
        <begin position="442"/>
        <end position="463"/>
    </location>
</feature>
<evidence type="ECO:0000313" key="8">
    <source>
        <dbReference type="Proteomes" id="UP001217754"/>
    </source>
</evidence>
<comment type="subunit">
    <text evidence="5">Component of the RIX1 complex, composed of IPI1, RIX1/IPI2 and IPI3 in a 1:2:2 stoichiometry. The complex interacts (via RIX1) with MDN1 (via its hexameric AAA ATPase ring) and the pre-60S ribosome particles.</text>
</comment>
<dbReference type="Gene3D" id="2.130.10.10">
    <property type="entry name" value="YVTN repeat-like/Quinoprotein amine dehydrogenase"/>
    <property type="match status" value="1"/>
</dbReference>
<dbReference type="PANTHER" id="PTHR18763:SF0">
    <property type="entry name" value="WD REPEAT-CONTAINING PROTEIN 18"/>
    <property type="match status" value="1"/>
</dbReference>
<comment type="subcellular location">
    <subcellularLocation>
        <location evidence="5">Nucleus</location>
    </subcellularLocation>
</comment>
<dbReference type="InterPro" id="IPR001680">
    <property type="entry name" value="WD40_rpt"/>
</dbReference>
<evidence type="ECO:0000256" key="3">
    <source>
        <dbReference type="ARBA" id="ARBA00022737"/>
    </source>
</evidence>
<dbReference type="GO" id="GO:0006261">
    <property type="term" value="P:DNA-templated DNA replication"/>
    <property type="evidence" value="ECO:0007669"/>
    <property type="project" value="TreeGrafter"/>
</dbReference>
<dbReference type="RefSeq" id="XP_060120222.1">
    <property type="nucleotide sequence ID" value="XM_060264239.1"/>
</dbReference>
<keyword evidence="3" id="KW-0677">Repeat</keyword>
<evidence type="ECO:0000256" key="6">
    <source>
        <dbReference type="SAM" id="MobiDB-lite"/>
    </source>
</evidence>
<dbReference type="PROSITE" id="PS50082">
    <property type="entry name" value="WD_REPEATS_2"/>
    <property type="match status" value="3"/>
</dbReference>
<name>A0AAF0EYB9_9BASI</name>
<accession>A0AAF0EYB9</accession>
<organism evidence="7 8">
    <name type="scientific">Malassezia japonica</name>
    <dbReference type="NCBI Taxonomy" id="223818"/>
    <lineage>
        <taxon>Eukaryota</taxon>
        <taxon>Fungi</taxon>
        <taxon>Dikarya</taxon>
        <taxon>Basidiomycota</taxon>
        <taxon>Ustilaginomycotina</taxon>
        <taxon>Malasseziomycetes</taxon>
        <taxon>Malasseziales</taxon>
        <taxon>Malasseziaceae</taxon>
        <taxon>Malassezia</taxon>
    </lineage>
</organism>
<evidence type="ECO:0000256" key="4">
    <source>
        <dbReference type="PROSITE-ProRule" id="PRU00221"/>
    </source>
</evidence>
<dbReference type="InterPro" id="IPR045227">
    <property type="entry name" value="WDR18/Ipi3/RID3"/>
</dbReference>
<comment type="similarity">
    <text evidence="1 5">Belongs to the WD repeat IPI3/WDR18 family.</text>
</comment>
<comment type="function">
    <text evidence="5">Component of the RIX1 complex required for processing of ITS2 sequences from 35S pre-rRNA.</text>
</comment>
<protein>
    <recommendedName>
        <fullName evidence="5">Pre-rRNA-processing protein IPI3</fullName>
    </recommendedName>
</protein>
<dbReference type="PANTHER" id="PTHR18763">
    <property type="entry name" value="WD-REPEAT PROTEIN 18"/>
    <property type="match status" value="1"/>
</dbReference>
<gene>
    <name evidence="7" type="primary">IPI3</name>
    <name evidence="7" type="ORF">MJAP1_000269</name>
</gene>
<dbReference type="GeneID" id="85223918"/>
<keyword evidence="2 4" id="KW-0853">WD repeat</keyword>
<dbReference type="GO" id="GO:0006364">
    <property type="term" value="P:rRNA processing"/>
    <property type="evidence" value="ECO:0007669"/>
    <property type="project" value="UniProtKB-UniRule"/>
</dbReference>
<dbReference type="GO" id="GO:0005656">
    <property type="term" value="C:nuclear pre-replicative complex"/>
    <property type="evidence" value="ECO:0007669"/>
    <property type="project" value="TreeGrafter"/>
</dbReference>
<dbReference type="Proteomes" id="UP001217754">
    <property type="component" value="Chromosome 1"/>
</dbReference>
<dbReference type="SMART" id="SM00320">
    <property type="entry name" value="WD40"/>
    <property type="match status" value="5"/>
</dbReference>
<dbReference type="Pfam" id="PF00400">
    <property type="entry name" value="WD40"/>
    <property type="match status" value="3"/>
</dbReference>
<evidence type="ECO:0000256" key="5">
    <source>
        <dbReference type="RuleBase" id="RU369067"/>
    </source>
</evidence>
<evidence type="ECO:0000313" key="7">
    <source>
        <dbReference type="EMBL" id="WFD37325.1"/>
    </source>
</evidence>
<evidence type="ECO:0000256" key="2">
    <source>
        <dbReference type="ARBA" id="ARBA00022574"/>
    </source>
</evidence>
<evidence type="ECO:0000256" key="1">
    <source>
        <dbReference type="ARBA" id="ARBA00010143"/>
    </source>
</evidence>
<dbReference type="EMBL" id="CP119958">
    <property type="protein sequence ID" value="WFD37325.1"/>
    <property type="molecule type" value="Genomic_DNA"/>
</dbReference>
<feature type="repeat" description="WD" evidence="4">
    <location>
        <begin position="197"/>
        <end position="241"/>
    </location>
</feature>
<keyword evidence="5" id="KW-0539">Nucleus</keyword>
<dbReference type="InterPro" id="IPR019775">
    <property type="entry name" value="WD40_repeat_CS"/>
</dbReference>
<proteinExistence type="inferred from homology"/>
<dbReference type="GO" id="GO:0120330">
    <property type="term" value="C:rixosome complex"/>
    <property type="evidence" value="ECO:0007669"/>
    <property type="project" value="UniProtKB-UniRule"/>
</dbReference>
<keyword evidence="8" id="KW-1185">Reference proteome</keyword>
<reference evidence="7" key="1">
    <citation type="submission" date="2023-03" db="EMBL/GenBank/DDBJ databases">
        <title>Mating type loci evolution in Malassezia.</title>
        <authorList>
            <person name="Coelho M.A."/>
        </authorList>
    </citation>
    <scope>NUCLEOTIDE SEQUENCE</scope>
    <source>
        <strain evidence="7">CBS 9431</strain>
    </source>
</reference>
<sequence>MAQRYRELAALFPGEVLVTSSASSTQRGALYVLDAAAASQTPLLHWKGAAHVAQHGFDATPSATHAKNDAGHSGWAVAVEADKAVLNVYHWQKDQPAQRIVLPQKMTCIALARRSALVAAGTDDGRLYVWDMRSGALVCSFEAHYRALRCLRFFDDDAALVSASDDGRACVWSTPGLARCTDLAGGRANVPTAYATLTDHTLPITDVHVAGRFPESAVVWTASADASVKLWDLRTRRLKSTFTLPGPVAALAIDPLERFFFASLHGTAKAYRVELYTNDPGAWHARGGRGAEGASDTISAEHAHVLLAEPITAMALTQAASHIALGTQNGQVHIVDVTTLQVVRVLHASASLAAAPNTPVTNILSMPRPPDLVGAAQLRAKKSRDETSPYVASLPARPVAQQFARTLGAPMDAPSVLVRIGDGAGTAARDVHTYLGAEAPAEAPHAAASAAPRPAADPAHAARVQQLEDELRRAKALNDEMWQHLVQANVAAHR</sequence>
<keyword evidence="5" id="KW-0698">rRNA processing</keyword>
<dbReference type="SUPFAM" id="SSF50978">
    <property type="entry name" value="WD40 repeat-like"/>
    <property type="match status" value="1"/>
</dbReference>
<feature type="repeat" description="WD" evidence="4">
    <location>
        <begin position="106"/>
        <end position="140"/>
    </location>
</feature>
<dbReference type="InterPro" id="IPR036322">
    <property type="entry name" value="WD40_repeat_dom_sf"/>
</dbReference>
<feature type="repeat" description="WD" evidence="4">
    <location>
        <begin position="141"/>
        <end position="173"/>
    </location>
</feature>
<dbReference type="PROSITE" id="PS00678">
    <property type="entry name" value="WD_REPEATS_1"/>
    <property type="match status" value="2"/>
</dbReference>